<dbReference type="PROSITE" id="PS50110">
    <property type="entry name" value="RESPONSE_REGULATORY"/>
    <property type="match status" value="1"/>
</dbReference>
<evidence type="ECO:0000259" key="9">
    <source>
        <dbReference type="PROSITE" id="PS01124"/>
    </source>
</evidence>
<dbReference type="PROSITE" id="PS01124">
    <property type="entry name" value="HTH_ARAC_FAMILY_2"/>
    <property type="match status" value="1"/>
</dbReference>
<feature type="domain" description="Response regulatory" evidence="10">
    <location>
        <begin position="2"/>
        <end position="118"/>
    </location>
</feature>
<accession>A0ABT4GKA3</accession>
<dbReference type="SUPFAM" id="SSF52172">
    <property type="entry name" value="CheY-like"/>
    <property type="match status" value="1"/>
</dbReference>
<evidence type="ECO:0000256" key="3">
    <source>
        <dbReference type="ARBA" id="ARBA00022553"/>
    </source>
</evidence>
<feature type="domain" description="HTH araC/xylS-type" evidence="9">
    <location>
        <begin position="364"/>
        <end position="462"/>
    </location>
</feature>
<evidence type="ECO:0000256" key="5">
    <source>
        <dbReference type="ARBA" id="ARBA00023015"/>
    </source>
</evidence>
<keyword evidence="3 8" id="KW-0597">Phosphoprotein</keyword>
<dbReference type="InterPro" id="IPR009057">
    <property type="entry name" value="Homeodomain-like_sf"/>
</dbReference>
<dbReference type="PANTHER" id="PTHR42713:SF3">
    <property type="entry name" value="TRANSCRIPTIONAL REGULATORY PROTEIN HPTR"/>
    <property type="match status" value="1"/>
</dbReference>
<dbReference type="SUPFAM" id="SSF46689">
    <property type="entry name" value="Homeodomain-like"/>
    <property type="match status" value="2"/>
</dbReference>
<dbReference type="Pfam" id="PF12833">
    <property type="entry name" value="HTH_18"/>
    <property type="match status" value="1"/>
</dbReference>
<gene>
    <name evidence="11" type="ORF">M5X19_27460</name>
</gene>
<keyword evidence="2" id="KW-0963">Cytoplasm</keyword>
<keyword evidence="6" id="KW-0238">DNA-binding</keyword>
<keyword evidence="12" id="KW-1185">Reference proteome</keyword>
<dbReference type="Pfam" id="PF00072">
    <property type="entry name" value="Response_reg"/>
    <property type="match status" value="1"/>
</dbReference>
<keyword evidence="5" id="KW-0805">Transcription regulation</keyword>
<dbReference type="PRINTS" id="PR00032">
    <property type="entry name" value="HTHARAC"/>
</dbReference>
<evidence type="ECO:0000256" key="1">
    <source>
        <dbReference type="ARBA" id="ARBA00004496"/>
    </source>
</evidence>
<comment type="caution">
    <text evidence="11">The sequence shown here is derived from an EMBL/GenBank/DDBJ whole genome shotgun (WGS) entry which is preliminary data.</text>
</comment>
<dbReference type="SMART" id="SM00448">
    <property type="entry name" value="REC"/>
    <property type="match status" value="1"/>
</dbReference>
<evidence type="ECO:0000259" key="10">
    <source>
        <dbReference type="PROSITE" id="PS50110"/>
    </source>
</evidence>
<dbReference type="RefSeq" id="WP_029193260.1">
    <property type="nucleotide sequence ID" value="NZ_JAMDMW010000175.1"/>
</dbReference>
<dbReference type="EMBL" id="JAMDMX010000106">
    <property type="protein sequence ID" value="MCY9696613.1"/>
    <property type="molecule type" value="Genomic_DNA"/>
</dbReference>
<dbReference type="Gene3D" id="1.10.10.60">
    <property type="entry name" value="Homeodomain-like"/>
    <property type="match status" value="2"/>
</dbReference>
<evidence type="ECO:0000256" key="2">
    <source>
        <dbReference type="ARBA" id="ARBA00022490"/>
    </source>
</evidence>
<evidence type="ECO:0000256" key="4">
    <source>
        <dbReference type="ARBA" id="ARBA00023012"/>
    </source>
</evidence>
<dbReference type="Gene3D" id="3.40.50.2300">
    <property type="match status" value="1"/>
</dbReference>
<keyword evidence="4" id="KW-0902">Two-component regulatory system</keyword>
<dbReference type="SMART" id="SM00342">
    <property type="entry name" value="HTH_ARAC"/>
    <property type="match status" value="1"/>
</dbReference>
<dbReference type="CDD" id="cd17536">
    <property type="entry name" value="REC_YesN-like"/>
    <property type="match status" value="1"/>
</dbReference>
<evidence type="ECO:0000313" key="11">
    <source>
        <dbReference type="EMBL" id="MCY9696613.1"/>
    </source>
</evidence>
<dbReference type="InterPro" id="IPR020449">
    <property type="entry name" value="Tscrpt_reg_AraC-type_HTH"/>
</dbReference>
<dbReference type="PANTHER" id="PTHR42713">
    <property type="entry name" value="HISTIDINE KINASE-RELATED"/>
    <property type="match status" value="1"/>
</dbReference>
<dbReference type="InterPro" id="IPR051552">
    <property type="entry name" value="HptR"/>
</dbReference>
<reference evidence="11 12" key="1">
    <citation type="submission" date="2022-05" db="EMBL/GenBank/DDBJ databases">
        <title>Genome Sequencing of Bee-Associated Microbes.</title>
        <authorList>
            <person name="Dunlap C."/>
        </authorList>
    </citation>
    <scope>NUCLEOTIDE SEQUENCE [LARGE SCALE GENOMIC DNA]</scope>
    <source>
        <strain evidence="11 12">NRRL B-14421</strain>
    </source>
</reference>
<dbReference type="InterPro" id="IPR018062">
    <property type="entry name" value="HTH_AraC-typ_CS"/>
</dbReference>
<evidence type="ECO:0000256" key="7">
    <source>
        <dbReference type="ARBA" id="ARBA00023163"/>
    </source>
</evidence>
<sequence length="473" mass="55312">MKICVVDDEKEVRLSIIYKIEMLFPYAQIFDVEFGRFALEKIQLVRPDLVFMDIRMPEMDGLEILRSVKNLNASIQVVILSGYDDFEYARKAMQLGAMDYLLKPADREQLREVITKVEQDMQIAFRKELEDYLGKLSSQYLFIHDIQCFNTSLWFDERQMKEIYVGDTTLLLERFKTTPQQILISFSINNEYSGVVVGAFSGENGLNFFEKGEFLSVLVSRIEQYEGQRYFGGQRESVVSTEKQRKEIAKQASQLRQEILSYAKAGNYEKLKISLHAWFDELQGLAFNQLRKECVNLMALLDEGLSKNEVVVLEEEKIHYWWNWVAEHKTWNELKIKIQKFILDGVNALRQLEIQSPSNLNWFEQALQLVDHSLDPNLSLESVAEVVGVHPVTLSRIFKQQTGMNFVRYIVRRRMRDAQSMLLKTDKKINEISEEIGYVDYRYFRTLFKKEFGLTPSEYRKRNGISAASDEGE</sequence>
<dbReference type="PROSITE" id="PS00041">
    <property type="entry name" value="HTH_ARAC_FAMILY_1"/>
    <property type="match status" value="1"/>
</dbReference>
<keyword evidence="7" id="KW-0804">Transcription</keyword>
<dbReference type="InterPro" id="IPR001789">
    <property type="entry name" value="Sig_transdc_resp-reg_receiver"/>
</dbReference>
<evidence type="ECO:0000256" key="8">
    <source>
        <dbReference type="PROSITE-ProRule" id="PRU00169"/>
    </source>
</evidence>
<protein>
    <submittedName>
        <fullName evidence="11">Response regulator</fullName>
    </submittedName>
</protein>
<dbReference type="InterPro" id="IPR018060">
    <property type="entry name" value="HTH_AraC"/>
</dbReference>
<name>A0ABT4GKA3_9BACL</name>
<feature type="modified residue" description="4-aspartylphosphate" evidence="8">
    <location>
        <position position="53"/>
    </location>
</feature>
<evidence type="ECO:0000256" key="6">
    <source>
        <dbReference type="ARBA" id="ARBA00023125"/>
    </source>
</evidence>
<dbReference type="InterPro" id="IPR011006">
    <property type="entry name" value="CheY-like_superfamily"/>
</dbReference>
<organism evidence="11 12">
    <name type="scientific">Paenibacillus alginolyticus</name>
    <dbReference type="NCBI Taxonomy" id="59839"/>
    <lineage>
        <taxon>Bacteria</taxon>
        <taxon>Bacillati</taxon>
        <taxon>Bacillota</taxon>
        <taxon>Bacilli</taxon>
        <taxon>Bacillales</taxon>
        <taxon>Paenibacillaceae</taxon>
        <taxon>Paenibacillus</taxon>
    </lineage>
</organism>
<dbReference type="Proteomes" id="UP001527099">
    <property type="component" value="Unassembled WGS sequence"/>
</dbReference>
<evidence type="ECO:0000313" key="12">
    <source>
        <dbReference type="Proteomes" id="UP001527099"/>
    </source>
</evidence>
<comment type="subcellular location">
    <subcellularLocation>
        <location evidence="1">Cytoplasm</location>
    </subcellularLocation>
</comment>
<proteinExistence type="predicted"/>